<sequence length="447" mass="50618">MQGQADRLDLFPFDHQRFDPLGDERHGDDVPAIGRHLHTIPRDHAHFLRQIFADLHELLRLHNRVQTRVLGPVVEMLGQTIRGGRMREILMRAEGGPIVREHARRRTADDRLVIRMQRVIAERRFKRFVVLGEWPFHQTVAREEARHALRIHDERIHAVFRRLIHLEVGNVGTAPRLAVPRDQLARGVERFAAGVAGSAVVQNPPVRRPRPCPVQRIAYAGRVRVVATAHLVARLSPRTAENPATARSTAVVAKLREARQLLAFLREHLGFVGSVGHIGEGLAVELHGDFFRRRAFRIGVRPAHVENRIGILAAVLLISPTNAQPQPRHDLEVALRFARAVSALPVPLQHAAGTDQRAAFLGETRGGQTEHFRLNRRRIHVVELAEVLPELRSFSSERIHDDKPLQLGQTRADLRLVRRRGERVEALRDVAGHLALIHQLEDLQHVV</sequence>
<gene>
    <name evidence="1" type="ORF">R69658_07031</name>
</gene>
<dbReference type="Proteomes" id="UP000674425">
    <property type="component" value="Unassembled WGS sequence"/>
</dbReference>
<accession>A0ABM8T0R3</accession>
<organism evidence="1 2">
    <name type="scientific">Paraburkholderia aspalathi</name>
    <dbReference type="NCBI Taxonomy" id="1324617"/>
    <lineage>
        <taxon>Bacteria</taxon>
        <taxon>Pseudomonadati</taxon>
        <taxon>Pseudomonadota</taxon>
        <taxon>Betaproteobacteria</taxon>
        <taxon>Burkholderiales</taxon>
        <taxon>Burkholderiaceae</taxon>
        <taxon>Paraburkholderia</taxon>
    </lineage>
</organism>
<reference evidence="1 2" key="1">
    <citation type="submission" date="2021-02" db="EMBL/GenBank/DDBJ databases">
        <authorList>
            <person name="Vanwijnsberghe S."/>
        </authorList>
    </citation>
    <scope>NUCLEOTIDE SEQUENCE [LARGE SCALE GENOMIC DNA]</scope>
    <source>
        <strain evidence="1 2">R-69658</strain>
    </source>
</reference>
<keyword evidence="2" id="KW-1185">Reference proteome</keyword>
<protein>
    <submittedName>
        <fullName evidence="1">Uncharacterized protein</fullName>
    </submittedName>
</protein>
<comment type="caution">
    <text evidence="1">The sequence shown here is derived from an EMBL/GenBank/DDBJ whole genome shotgun (WGS) entry which is preliminary data.</text>
</comment>
<evidence type="ECO:0000313" key="1">
    <source>
        <dbReference type="EMBL" id="CAE6848227.1"/>
    </source>
</evidence>
<name>A0ABM8T0R3_9BURK</name>
<proteinExistence type="predicted"/>
<evidence type="ECO:0000313" key="2">
    <source>
        <dbReference type="Proteomes" id="UP000674425"/>
    </source>
</evidence>
<dbReference type="EMBL" id="CAJNAU010000114">
    <property type="protein sequence ID" value="CAE6848227.1"/>
    <property type="molecule type" value="Genomic_DNA"/>
</dbReference>